<dbReference type="SUPFAM" id="SSF52540">
    <property type="entry name" value="P-loop containing nucleoside triphosphate hydrolases"/>
    <property type="match status" value="1"/>
</dbReference>
<keyword evidence="7" id="KW-0333">Golgi apparatus</keyword>
<evidence type="ECO:0000256" key="8">
    <source>
        <dbReference type="ARBA" id="ARBA00023136"/>
    </source>
</evidence>
<keyword evidence="4 10" id="KW-0812">Transmembrane</keyword>
<evidence type="ECO:0000313" key="11">
    <source>
        <dbReference type="Proteomes" id="UP000694865"/>
    </source>
</evidence>
<keyword evidence="3" id="KW-0808">Transferase</keyword>
<comment type="subcellular location">
    <subcellularLocation>
        <location evidence="1">Golgi apparatus membrane</location>
        <topology evidence="1">Single-pass type II membrane protein</topology>
    </subcellularLocation>
</comment>
<dbReference type="PANTHER" id="PTHR14647:SF85">
    <property type="entry name" value="GALACTOSYLCERAMIDE SULFOTRANSFERASE-LIKE"/>
    <property type="match status" value="1"/>
</dbReference>
<protein>
    <submittedName>
        <fullName evidence="12">Galactosylceramide sulfotransferase-like</fullName>
    </submittedName>
</protein>
<keyword evidence="8 10" id="KW-0472">Membrane</keyword>
<accession>A0ABM0MN62</accession>
<gene>
    <name evidence="12" type="primary">LOC102804639</name>
</gene>
<organism evidence="11 12">
    <name type="scientific">Saccoglossus kowalevskii</name>
    <name type="common">Acorn worm</name>
    <dbReference type="NCBI Taxonomy" id="10224"/>
    <lineage>
        <taxon>Eukaryota</taxon>
        <taxon>Metazoa</taxon>
        <taxon>Hemichordata</taxon>
        <taxon>Enteropneusta</taxon>
        <taxon>Harrimaniidae</taxon>
        <taxon>Saccoglossus</taxon>
    </lineage>
</organism>
<evidence type="ECO:0000256" key="7">
    <source>
        <dbReference type="ARBA" id="ARBA00023034"/>
    </source>
</evidence>
<evidence type="ECO:0000256" key="3">
    <source>
        <dbReference type="ARBA" id="ARBA00022679"/>
    </source>
</evidence>
<sequence>MGYFRQCRHSKALSGICLSLIAVTVIVTLLTDYYWNRTIFKQKPLFATATVAKKQQCEQKSNIVFVKTHKTASTSLHCIFCRYGYTNGLSFVFSKFNTQNGHLRHTPLRQDRLLPPNGGAVVGSPSKYNILTGHVTYSKARIDQLMEDGAKYVTILREPARQIESHANFFGYAGHTAEGIASFSRDPSHFENGGKAGSRNNQIRELGLSLSDTANETIVNKTIHKLNNEFDLVLITEYFEESLILLKKLLCWEFEDIIYLAKNRRLERDEITDEIRQQIYDWSRADFLLYRYFNNTLWKKIREYGSGFKDELQKFRSYLKGTHDTCTMTQNVQINTMNKIKHLEYSTKNQSMSCRHLAKSAVEWFQLIAMRQYPRLSREFSLINRSKDS</sequence>
<keyword evidence="6 10" id="KW-1133">Transmembrane helix</keyword>
<dbReference type="GeneID" id="102804639"/>
<keyword evidence="5" id="KW-0735">Signal-anchor</keyword>
<name>A0ABM0MN62_SACKO</name>
<evidence type="ECO:0000256" key="10">
    <source>
        <dbReference type="SAM" id="Phobius"/>
    </source>
</evidence>
<evidence type="ECO:0000313" key="12">
    <source>
        <dbReference type="RefSeq" id="XP_006821453.1"/>
    </source>
</evidence>
<dbReference type="InterPro" id="IPR027417">
    <property type="entry name" value="P-loop_NTPase"/>
</dbReference>
<reference evidence="12" key="1">
    <citation type="submission" date="2025-08" db="UniProtKB">
        <authorList>
            <consortium name="RefSeq"/>
        </authorList>
    </citation>
    <scope>IDENTIFICATION</scope>
    <source>
        <tissue evidence="12">Testes</tissue>
    </source>
</reference>
<evidence type="ECO:0000256" key="1">
    <source>
        <dbReference type="ARBA" id="ARBA00004323"/>
    </source>
</evidence>
<dbReference type="Pfam" id="PF06990">
    <property type="entry name" value="Gal-3-0_sulfotr"/>
    <property type="match status" value="1"/>
</dbReference>
<dbReference type="Gene3D" id="3.40.50.300">
    <property type="entry name" value="P-loop containing nucleotide triphosphate hydrolases"/>
    <property type="match status" value="1"/>
</dbReference>
<keyword evidence="11" id="KW-1185">Reference proteome</keyword>
<feature type="transmembrane region" description="Helical" evidence="10">
    <location>
        <begin position="12"/>
        <end position="35"/>
    </location>
</feature>
<proteinExistence type="inferred from homology"/>
<evidence type="ECO:0000256" key="4">
    <source>
        <dbReference type="ARBA" id="ARBA00022692"/>
    </source>
</evidence>
<dbReference type="InterPro" id="IPR009729">
    <property type="entry name" value="Gal-3-0_sulfotransfrase"/>
</dbReference>
<evidence type="ECO:0000256" key="9">
    <source>
        <dbReference type="ARBA" id="ARBA00023180"/>
    </source>
</evidence>
<keyword evidence="9" id="KW-0325">Glycoprotein</keyword>
<evidence type="ECO:0000256" key="5">
    <source>
        <dbReference type="ARBA" id="ARBA00022968"/>
    </source>
</evidence>
<dbReference type="PANTHER" id="PTHR14647">
    <property type="entry name" value="GALACTOSE-3-O-SULFOTRANSFERASE"/>
    <property type="match status" value="1"/>
</dbReference>
<comment type="similarity">
    <text evidence="2">Belongs to the galactose-3-O-sulfotransferase family.</text>
</comment>
<evidence type="ECO:0000256" key="6">
    <source>
        <dbReference type="ARBA" id="ARBA00022989"/>
    </source>
</evidence>
<dbReference type="RefSeq" id="XP_006821453.1">
    <property type="nucleotide sequence ID" value="XM_006821390.1"/>
</dbReference>
<evidence type="ECO:0000256" key="2">
    <source>
        <dbReference type="ARBA" id="ARBA00008124"/>
    </source>
</evidence>
<dbReference type="Proteomes" id="UP000694865">
    <property type="component" value="Unplaced"/>
</dbReference>